<evidence type="ECO:0000313" key="1">
    <source>
        <dbReference type="EMBL" id="QOX62115.1"/>
    </source>
</evidence>
<reference evidence="1" key="1">
    <citation type="submission" date="2019-08" db="EMBL/GenBank/DDBJ databases">
        <title>Genome sequence of Clostridiales bacterium MT110.</title>
        <authorList>
            <person name="Cao J."/>
        </authorList>
    </citation>
    <scope>NUCLEOTIDE SEQUENCE</scope>
    <source>
        <strain evidence="1">MT110</strain>
    </source>
</reference>
<name>A0ACD1A6U1_9FIRM</name>
<protein>
    <submittedName>
        <fullName evidence="1">Uncharacterized protein</fullName>
    </submittedName>
</protein>
<accession>A0ACD1A6U1</accession>
<proteinExistence type="predicted"/>
<organism evidence="1 2">
    <name type="scientific">Anoxybacterium hadale</name>
    <dbReference type="NCBI Taxonomy" id="3408580"/>
    <lineage>
        <taxon>Bacteria</taxon>
        <taxon>Bacillati</taxon>
        <taxon>Bacillota</taxon>
        <taxon>Clostridia</taxon>
        <taxon>Peptostreptococcales</taxon>
        <taxon>Anaerovoracaceae</taxon>
        <taxon>Anoxybacterium</taxon>
    </lineage>
</organism>
<evidence type="ECO:0000313" key="2">
    <source>
        <dbReference type="Proteomes" id="UP000594014"/>
    </source>
</evidence>
<gene>
    <name evidence="1" type="ORF">FRZ06_01495</name>
</gene>
<dbReference type="EMBL" id="CP042469">
    <property type="protein sequence ID" value="QOX62115.1"/>
    <property type="molecule type" value="Genomic_DNA"/>
</dbReference>
<dbReference type="Proteomes" id="UP000594014">
    <property type="component" value="Chromosome"/>
</dbReference>
<keyword evidence="2" id="KW-1185">Reference proteome</keyword>
<sequence>MQKLNLCIDIDGTVTEPFYWLNRANRYFGKQVTPDDVSVYEIHRVLDISEDDYNEFYNLYGKLLHREAEARFGASEVLKKFYQEHNIHFVTAREEEMRGVSMEWLAEHQMPLDTISLLGSHYKVDRARELQSDLFIEDNYSNALQLAKAGFDVLLIDCSYNKGKLPHNVSRVKNWFQIKTIVEIRAQRSELDFKIAL</sequence>